<name>A0A5R8K7B9_9BACT</name>
<dbReference type="OrthoDB" id="5570854at2"/>
<dbReference type="AlphaFoldDB" id="A0A5R8K7B9"/>
<dbReference type="Pfam" id="PF09720">
    <property type="entry name" value="Unstab_antitox"/>
    <property type="match status" value="1"/>
</dbReference>
<dbReference type="NCBIfam" id="TIGR02574">
    <property type="entry name" value="stabl_TIGR02574"/>
    <property type="match status" value="1"/>
</dbReference>
<gene>
    <name evidence="1" type="ORF">FEM03_23625</name>
</gene>
<organism evidence="1 2">
    <name type="scientific">Phragmitibacter flavus</name>
    <dbReference type="NCBI Taxonomy" id="2576071"/>
    <lineage>
        <taxon>Bacteria</taxon>
        <taxon>Pseudomonadati</taxon>
        <taxon>Verrucomicrobiota</taxon>
        <taxon>Verrucomicrobiia</taxon>
        <taxon>Verrucomicrobiales</taxon>
        <taxon>Verrucomicrobiaceae</taxon>
        <taxon>Phragmitibacter</taxon>
    </lineage>
</organism>
<evidence type="ECO:0008006" key="3">
    <source>
        <dbReference type="Google" id="ProtNLM"/>
    </source>
</evidence>
<proteinExistence type="predicted"/>
<dbReference type="RefSeq" id="WP_138088824.1">
    <property type="nucleotide sequence ID" value="NZ_VAUV01000029.1"/>
</dbReference>
<dbReference type="EMBL" id="VAUV01000029">
    <property type="protein sequence ID" value="TLD68250.1"/>
    <property type="molecule type" value="Genomic_DNA"/>
</dbReference>
<sequence>MTATVETLLQQALTLSYDERALLADQLWESLHPDPPLSDELKTTLDRRWEEIENGTVKCEDAFVALDRLEKELHERLGAAS</sequence>
<evidence type="ECO:0000313" key="1">
    <source>
        <dbReference type="EMBL" id="TLD68250.1"/>
    </source>
</evidence>
<accession>A0A5R8K7B9</accession>
<reference evidence="1 2" key="1">
    <citation type="submission" date="2019-05" db="EMBL/GenBank/DDBJ databases">
        <title>Verrucobacter flavum gen. nov., sp. nov. a new member of the family Verrucomicrobiaceae.</title>
        <authorList>
            <person name="Szuroczki S."/>
            <person name="Abbaszade G."/>
            <person name="Szabo A."/>
            <person name="Felfoldi T."/>
            <person name="Schumann P."/>
            <person name="Boka K."/>
            <person name="Keki Z."/>
            <person name="Toumi M."/>
            <person name="Toth E."/>
        </authorList>
    </citation>
    <scope>NUCLEOTIDE SEQUENCE [LARGE SCALE GENOMIC DNA]</scope>
    <source>
        <strain evidence="1 2">MG-N-17</strain>
    </source>
</reference>
<protein>
    <recommendedName>
        <fullName evidence="3">Addiction module protein</fullName>
    </recommendedName>
</protein>
<comment type="caution">
    <text evidence="1">The sequence shown here is derived from an EMBL/GenBank/DDBJ whole genome shotgun (WGS) entry which is preliminary data.</text>
</comment>
<dbReference type="InterPro" id="IPR013406">
    <property type="entry name" value="CHP02574_addiction_mod"/>
</dbReference>
<keyword evidence="2" id="KW-1185">Reference proteome</keyword>
<dbReference type="Proteomes" id="UP000306196">
    <property type="component" value="Unassembled WGS sequence"/>
</dbReference>
<evidence type="ECO:0000313" key="2">
    <source>
        <dbReference type="Proteomes" id="UP000306196"/>
    </source>
</evidence>